<comment type="caution">
    <text evidence="2">The sequence shown here is derived from an EMBL/GenBank/DDBJ whole genome shotgun (WGS) entry which is preliminary data.</text>
</comment>
<dbReference type="Proteomes" id="UP000032407">
    <property type="component" value="Unassembled WGS sequence"/>
</dbReference>
<evidence type="ECO:0000256" key="1">
    <source>
        <dbReference type="SAM" id="SignalP"/>
    </source>
</evidence>
<name>A0A9X0F9J6_BACTU</name>
<feature type="chain" id="PRO_5040989594" description="Lipoprotein" evidence="1">
    <location>
        <begin position="27"/>
        <end position="60"/>
    </location>
</feature>
<dbReference type="PROSITE" id="PS51257">
    <property type="entry name" value="PROKAR_LIPOPROTEIN"/>
    <property type="match status" value="1"/>
</dbReference>
<accession>A0A9X0F9J6</accession>
<evidence type="ECO:0000313" key="2">
    <source>
        <dbReference type="EMBL" id="KIU74550.1"/>
    </source>
</evidence>
<dbReference type="AlphaFoldDB" id="A0A9X0F9J6"/>
<organism evidence="2 3">
    <name type="scientific">Bacillus thuringiensis Sbt003</name>
    <dbReference type="NCBI Taxonomy" id="1235825"/>
    <lineage>
        <taxon>Bacteria</taxon>
        <taxon>Bacillati</taxon>
        <taxon>Bacillota</taxon>
        <taxon>Bacilli</taxon>
        <taxon>Bacillales</taxon>
        <taxon>Bacillaceae</taxon>
        <taxon>Bacillus</taxon>
        <taxon>Bacillus cereus group</taxon>
    </lineage>
</organism>
<gene>
    <name evidence="2" type="ORF">C797_12306</name>
</gene>
<evidence type="ECO:0008006" key="4">
    <source>
        <dbReference type="Google" id="ProtNLM"/>
    </source>
</evidence>
<feature type="signal peptide" evidence="1">
    <location>
        <begin position="1"/>
        <end position="26"/>
    </location>
</feature>
<dbReference type="EMBL" id="AMYJ01000013">
    <property type="protein sequence ID" value="KIU74550.1"/>
    <property type="molecule type" value="Genomic_DNA"/>
</dbReference>
<sequence length="60" mass="6766">MKPILKTSIAITLFSLSLMGCQSSQAQPNQTSSLTEQQVLQMFGIKHLQKSKRYIIKDII</sequence>
<reference evidence="2 3" key="1">
    <citation type="journal article" date="2015" name="Sci. Rep.">
        <title>The expression and crystallization of Cry65Aa require two C-termini, revealing a novel evolutionary strategy of Bacillus thuringiensis Cry proteins.</title>
        <authorList>
            <person name="Peng D.H."/>
            <person name="Pang C.Y."/>
            <person name="Wu H."/>
            <person name="Huang Q."/>
            <person name="Zheng J.S."/>
            <person name="Sun M."/>
        </authorList>
    </citation>
    <scope>NUCLEOTIDE SEQUENCE [LARGE SCALE GENOMIC DNA]</scope>
    <source>
        <strain evidence="2 3">Sbt003</strain>
    </source>
</reference>
<proteinExistence type="predicted"/>
<keyword evidence="1" id="KW-0732">Signal</keyword>
<protein>
    <recommendedName>
        <fullName evidence="4">Lipoprotein</fullName>
    </recommendedName>
</protein>
<evidence type="ECO:0000313" key="3">
    <source>
        <dbReference type="Proteomes" id="UP000032407"/>
    </source>
</evidence>